<feature type="coiled-coil region" evidence="1">
    <location>
        <begin position="303"/>
        <end position="339"/>
    </location>
</feature>
<dbReference type="EMBL" id="OX465086">
    <property type="protein sequence ID" value="CAI9259338.1"/>
    <property type="molecule type" value="Genomic_DNA"/>
</dbReference>
<name>A0AA35Y665_LACSI</name>
<accession>A0AA35Y665</accession>
<dbReference type="AlphaFoldDB" id="A0AA35Y665"/>
<reference evidence="2" key="1">
    <citation type="submission" date="2023-04" db="EMBL/GenBank/DDBJ databases">
        <authorList>
            <person name="Vijverberg K."/>
            <person name="Xiong W."/>
            <person name="Schranz E."/>
        </authorList>
    </citation>
    <scope>NUCLEOTIDE SEQUENCE</scope>
</reference>
<gene>
    <name evidence="2" type="ORF">LSALG_LOCUS236</name>
</gene>
<evidence type="ECO:0000313" key="2">
    <source>
        <dbReference type="EMBL" id="CAI9259338.1"/>
    </source>
</evidence>
<proteinExistence type="predicted"/>
<organism evidence="2 3">
    <name type="scientific">Lactuca saligna</name>
    <name type="common">Willowleaf lettuce</name>
    <dbReference type="NCBI Taxonomy" id="75948"/>
    <lineage>
        <taxon>Eukaryota</taxon>
        <taxon>Viridiplantae</taxon>
        <taxon>Streptophyta</taxon>
        <taxon>Embryophyta</taxon>
        <taxon>Tracheophyta</taxon>
        <taxon>Spermatophyta</taxon>
        <taxon>Magnoliopsida</taxon>
        <taxon>eudicotyledons</taxon>
        <taxon>Gunneridae</taxon>
        <taxon>Pentapetalae</taxon>
        <taxon>asterids</taxon>
        <taxon>campanulids</taxon>
        <taxon>Asterales</taxon>
        <taxon>Asteraceae</taxon>
        <taxon>Cichorioideae</taxon>
        <taxon>Cichorieae</taxon>
        <taxon>Lactucinae</taxon>
        <taxon>Lactuca</taxon>
    </lineage>
</organism>
<sequence>MQKANLPKWPCLKSEKQKKNLLLSKRSKRLKIWPRNLKLPLLVIRIMFHHITTKRSPLKPNMFILKAHHEEIHLLGPQLLSPYHVLSDEDDDYPFTKRHFKDLNAKLDKLLASTSSSSSSAYADAAIKALIETSIQQPDECIKQATMAVLASSFSCKNASDNVAKIIEDAQTFHDSLKVATESNANKVNSAIDSLSKSLQGEQKKFEMVHDSLKAYQTTFLSSISSRLEKLQDDLALENKLRDELALSTSQSNVGVVHSILLHLFDAHDLVLTITTRRHLAEKLRLALDILSRIEGESSEPENPKLKHNNQELTEKLKKADQDIERENKEKEVNDALERRKSLFPLWTIESLLKEAIESSSTQYLTLSNEKITTVKVD</sequence>
<keyword evidence="1" id="KW-0175">Coiled coil</keyword>
<keyword evidence="3" id="KW-1185">Reference proteome</keyword>
<evidence type="ECO:0000313" key="3">
    <source>
        <dbReference type="Proteomes" id="UP001177003"/>
    </source>
</evidence>
<protein>
    <submittedName>
        <fullName evidence="2">Uncharacterized protein</fullName>
    </submittedName>
</protein>
<evidence type="ECO:0000256" key="1">
    <source>
        <dbReference type="SAM" id="Coils"/>
    </source>
</evidence>
<dbReference type="Proteomes" id="UP001177003">
    <property type="component" value="Chromosome 0"/>
</dbReference>